<comment type="function">
    <text evidence="9">Part of a membrane-bound complex that couples electron transfer with translocation of ions across the membrane.</text>
</comment>
<dbReference type="GO" id="GO:0009055">
    <property type="term" value="F:electron transfer activity"/>
    <property type="evidence" value="ECO:0007669"/>
    <property type="project" value="InterPro"/>
</dbReference>
<organism evidence="11 12">
    <name type="scientific">Vibrio aerogenes CECT 7868</name>
    <dbReference type="NCBI Taxonomy" id="1216006"/>
    <lineage>
        <taxon>Bacteria</taxon>
        <taxon>Pseudomonadati</taxon>
        <taxon>Pseudomonadota</taxon>
        <taxon>Gammaproteobacteria</taxon>
        <taxon>Vibrionales</taxon>
        <taxon>Vibrionaceae</taxon>
        <taxon>Vibrio</taxon>
    </lineage>
</organism>
<keyword evidence="12" id="KW-1185">Reference proteome</keyword>
<dbReference type="PANTHER" id="PTHR36118">
    <property type="entry name" value="ION-TRANSLOCATING OXIDOREDUCTASE COMPLEX SUBUNIT G"/>
    <property type="match status" value="1"/>
</dbReference>
<evidence type="ECO:0000256" key="1">
    <source>
        <dbReference type="ARBA" id="ARBA00022448"/>
    </source>
</evidence>
<evidence type="ECO:0000256" key="2">
    <source>
        <dbReference type="ARBA" id="ARBA00022553"/>
    </source>
</evidence>
<evidence type="ECO:0000256" key="7">
    <source>
        <dbReference type="ARBA" id="ARBA00022982"/>
    </source>
</evidence>
<evidence type="ECO:0000313" key="11">
    <source>
        <dbReference type="EMBL" id="SHI42197.1"/>
    </source>
</evidence>
<dbReference type="PIRSF" id="PIRSF006091">
    <property type="entry name" value="E_trnsport_RnfG"/>
    <property type="match status" value="1"/>
</dbReference>
<keyword evidence="3 9" id="KW-0285">Flavoprotein</keyword>
<dbReference type="InterPro" id="IPR010209">
    <property type="entry name" value="Ion_transpt_RnfG/RsxG"/>
</dbReference>
<dbReference type="Proteomes" id="UP000184608">
    <property type="component" value="Unassembled WGS sequence"/>
</dbReference>
<dbReference type="SMART" id="SM00900">
    <property type="entry name" value="FMN_bind"/>
    <property type="match status" value="1"/>
</dbReference>
<keyword evidence="2 9" id="KW-0597">Phosphoprotein</keyword>
<dbReference type="NCBIfam" id="TIGR01947">
    <property type="entry name" value="rnfG"/>
    <property type="match status" value="1"/>
</dbReference>
<name>A0A1M6B0J2_9VIBR</name>
<evidence type="ECO:0000256" key="9">
    <source>
        <dbReference type="HAMAP-Rule" id="MF_00479"/>
    </source>
</evidence>
<feature type="modified residue" description="FMN phosphoryl threonine" evidence="9">
    <location>
        <position position="175"/>
    </location>
</feature>
<evidence type="ECO:0000313" key="12">
    <source>
        <dbReference type="Proteomes" id="UP000184608"/>
    </source>
</evidence>
<dbReference type="AlphaFoldDB" id="A0A1M6B0J2"/>
<dbReference type="OrthoDB" id="9784165at2"/>
<dbReference type="PROSITE" id="PS51257">
    <property type="entry name" value="PROKAR_LIPOPROTEIN"/>
    <property type="match status" value="1"/>
</dbReference>
<sequence length="211" mass="23041">MLTAIRNNGLILAVFACLSTGLVALTYALTASRIQVQEDAQLMSVLNQVIPPTAHDNDLHKACVLVTQPWLTNQPPFHAYVAKKQGKPNGLAIETVAPDGYNGAIKLIAGIDNQGVITGVRVLAHHETPGLGDRIDLRITDWILGFTGKQVTPENESNWQVRKDGGGFDQFTGATITPRAVVKAVKKITQFVDQNREAIYRQPYQCQGESR</sequence>
<dbReference type="InterPro" id="IPR007329">
    <property type="entry name" value="FMN-bd"/>
</dbReference>
<evidence type="ECO:0000256" key="5">
    <source>
        <dbReference type="ARBA" id="ARBA00022692"/>
    </source>
</evidence>
<comment type="subunit">
    <text evidence="9">The complex is composed of six subunits: RnfA, RnfB, RnfC, RnfD, RnfE and RnfG.</text>
</comment>
<dbReference type="EC" id="7.-.-.-" evidence="9"/>
<dbReference type="RefSeq" id="WP_073605301.1">
    <property type="nucleotide sequence ID" value="NZ_FQXZ01000040.1"/>
</dbReference>
<evidence type="ECO:0000256" key="3">
    <source>
        <dbReference type="ARBA" id="ARBA00022630"/>
    </source>
</evidence>
<comment type="similarity">
    <text evidence="9">Belongs to the RnfG family.</text>
</comment>
<accession>A0A1M6B0J2</accession>
<dbReference type="STRING" id="1216006.VA7868_03678"/>
<dbReference type="Pfam" id="PF04205">
    <property type="entry name" value="FMN_bind"/>
    <property type="match status" value="1"/>
</dbReference>
<dbReference type="GO" id="GO:0022900">
    <property type="term" value="P:electron transport chain"/>
    <property type="evidence" value="ECO:0007669"/>
    <property type="project" value="UniProtKB-UniRule"/>
</dbReference>
<evidence type="ECO:0000256" key="8">
    <source>
        <dbReference type="ARBA" id="ARBA00022989"/>
    </source>
</evidence>
<reference evidence="11 12" key="1">
    <citation type="submission" date="2016-11" db="EMBL/GenBank/DDBJ databases">
        <authorList>
            <person name="Jaros S."/>
            <person name="Januszkiewicz K."/>
            <person name="Wedrychowicz H."/>
        </authorList>
    </citation>
    <scope>NUCLEOTIDE SEQUENCE [LARGE SCALE GENOMIC DNA]</scope>
    <source>
        <strain evidence="11 12">CECT 7868</strain>
    </source>
</reference>
<dbReference type="GO" id="GO:0010181">
    <property type="term" value="F:FMN binding"/>
    <property type="evidence" value="ECO:0007669"/>
    <property type="project" value="InterPro"/>
</dbReference>
<dbReference type="PANTHER" id="PTHR36118:SF1">
    <property type="entry name" value="ION-TRANSLOCATING OXIDOREDUCTASE COMPLEX SUBUNIT G"/>
    <property type="match status" value="1"/>
</dbReference>
<keyword evidence="9" id="KW-0997">Cell inner membrane</keyword>
<gene>
    <name evidence="11" type="primary">rnfG_2</name>
    <name evidence="9" type="synonym">rnfG</name>
    <name evidence="11" type="ORF">VA7868_03678</name>
</gene>
<keyword evidence="8 9" id="KW-1133">Transmembrane helix</keyword>
<dbReference type="GO" id="GO:0005886">
    <property type="term" value="C:plasma membrane"/>
    <property type="evidence" value="ECO:0007669"/>
    <property type="project" value="UniProtKB-SubCell"/>
</dbReference>
<keyword evidence="6 9" id="KW-1278">Translocase</keyword>
<evidence type="ECO:0000256" key="6">
    <source>
        <dbReference type="ARBA" id="ARBA00022967"/>
    </source>
</evidence>
<keyword evidence="9" id="KW-1003">Cell membrane</keyword>
<keyword evidence="4 9" id="KW-0288">FMN</keyword>
<keyword evidence="1 9" id="KW-0813">Transport</keyword>
<dbReference type="EMBL" id="FQXZ01000040">
    <property type="protein sequence ID" value="SHI42197.1"/>
    <property type="molecule type" value="Genomic_DNA"/>
</dbReference>
<protein>
    <recommendedName>
        <fullName evidence="9">Ion-translocating oxidoreductase complex subunit G</fullName>
        <ecNumber evidence="9">7.-.-.-</ecNumber>
    </recommendedName>
    <alternativeName>
        <fullName evidence="9">Rnf electron transport complex subunit G</fullName>
    </alternativeName>
</protein>
<evidence type="ECO:0000256" key="4">
    <source>
        <dbReference type="ARBA" id="ARBA00022643"/>
    </source>
</evidence>
<comment type="subcellular location">
    <subcellularLocation>
        <location evidence="9">Cell inner membrane</location>
        <topology evidence="9">Single-pass membrane protein</topology>
    </subcellularLocation>
</comment>
<keyword evidence="7 9" id="KW-0249">Electron transport</keyword>
<dbReference type="HAMAP" id="MF_00479">
    <property type="entry name" value="RsxG_RnfG"/>
    <property type="match status" value="1"/>
</dbReference>
<feature type="domain" description="FMN-binding" evidence="10">
    <location>
        <begin position="100"/>
        <end position="192"/>
    </location>
</feature>
<keyword evidence="5 9" id="KW-0812">Transmembrane</keyword>
<comment type="cofactor">
    <cofactor evidence="9">
        <name>FMN</name>
        <dbReference type="ChEBI" id="CHEBI:58210"/>
    </cofactor>
</comment>
<keyword evidence="9" id="KW-0472">Membrane</keyword>
<evidence type="ECO:0000259" key="10">
    <source>
        <dbReference type="SMART" id="SM00900"/>
    </source>
</evidence>
<dbReference type="NCBIfam" id="NF002519">
    <property type="entry name" value="PRK01908.1"/>
    <property type="match status" value="1"/>
</dbReference>
<proteinExistence type="inferred from homology"/>